<accession>A0AAD8K129</accession>
<reference evidence="1" key="1">
    <citation type="journal article" date="2023" name="bioRxiv">
        <title>Improved chromosome-level genome assembly for marigold (Tagetes erecta).</title>
        <authorList>
            <person name="Jiang F."/>
            <person name="Yuan L."/>
            <person name="Wang S."/>
            <person name="Wang H."/>
            <person name="Xu D."/>
            <person name="Wang A."/>
            <person name="Fan W."/>
        </authorList>
    </citation>
    <scope>NUCLEOTIDE SEQUENCE</scope>
    <source>
        <strain evidence="1">WSJ</strain>
        <tissue evidence="1">Leaf</tissue>
    </source>
</reference>
<sequence length="67" mass="7913">MTNQHKGGKVQRQAVAVVVIRVQIYYCDSNLRTKLHSTLNELVDLKIFLLTFGYLNWKEVVYLKFRI</sequence>
<evidence type="ECO:0000313" key="1">
    <source>
        <dbReference type="EMBL" id="KAK1413729.1"/>
    </source>
</evidence>
<protein>
    <submittedName>
        <fullName evidence="1">Uncharacterized protein</fullName>
    </submittedName>
</protein>
<name>A0AAD8K129_TARER</name>
<proteinExistence type="predicted"/>
<evidence type="ECO:0000313" key="2">
    <source>
        <dbReference type="Proteomes" id="UP001229421"/>
    </source>
</evidence>
<organism evidence="1 2">
    <name type="scientific">Tagetes erecta</name>
    <name type="common">African marigold</name>
    <dbReference type="NCBI Taxonomy" id="13708"/>
    <lineage>
        <taxon>Eukaryota</taxon>
        <taxon>Viridiplantae</taxon>
        <taxon>Streptophyta</taxon>
        <taxon>Embryophyta</taxon>
        <taxon>Tracheophyta</taxon>
        <taxon>Spermatophyta</taxon>
        <taxon>Magnoliopsida</taxon>
        <taxon>eudicotyledons</taxon>
        <taxon>Gunneridae</taxon>
        <taxon>Pentapetalae</taxon>
        <taxon>asterids</taxon>
        <taxon>campanulids</taxon>
        <taxon>Asterales</taxon>
        <taxon>Asteraceae</taxon>
        <taxon>Asteroideae</taxon>
        <taxon>Heliantheae alliance</taxon>
        <taxon>Tageteae</taxon>
        <taxon>Tagetes</taxon>
    </lineage>
</organism>
<dbReference type="AlphaFoldDB" id="A0AAD8K129"/>
<comment type="caution">
    <text evidence="1">The sequence shown here is derived from an EMBL/GenBank/DDBJ whole genome shotgun (WGS) entry which is preliminary data.</text>
</comment>
<keyword evidence="2" id="KW-1185">Reference proteome</keyword>
<dbReference type="Proteomes" id="UP001229421">
    <property type="component" value="Unassembled WGS sequence"/>
</dbReference>
<dbReference type="EMBL" id="JAUHHV010000009">
    <property type="protein sequence ID" value="KAK1413729.1"/>
    <property type="molecule type" value="Genomic_DNA"/>
</dbReference>
<gene>
    <name evidence="1" type="ORF">QVD17_35508</name>
</gene>